<dbReference type="AlphaFoldDB" id="A0A109JCC2"/>
<dbReference type="Proteomes" id="UP000057737">
    <property type="component" value="Unassembled WGS sequence"/>
</dbReference>
<feature type="region of interest" description="Disordered" evidence="1">
    <location>
        <begin position="65"/>
        <end position="85"/>
    </location>
</feature>
<comment type="caution">
    <text evidence="2">The sequence shown here is derived from an EMBL/GenBank/DDBJ whole genome shotgun (WGS) entry which is preliminary data.</text>
</comment>
<organism evidence="2 3">
    <name type="scientific">Bradyrhizobium macuxiense</name>
    <dbReference type="NCBI Taxonomy" id="1755647"/>
    <lineage>
        <taxon>Bacteria</taxon>
        <taxon>Pseudomonadati</taxon>
        <taxon>Pseudomonadota</taxon>
        <taxon>Alphaproteobacteria</taxon>
        <taxon>Hyphomicrobiales</taxon>
        <taxon>Nitrobacteraceae</taxon>
        <taxon>Bradyrhizobium</taxon>
    </lineage>
</organism>
<dbReference type="EMBL" id="LNCU01000117">
    <property type="protein sequence ID" value="KWV46301.1"/>
    <property type="molecule type" value="Genomic_DNA"/>
</dbReference>
<sequence length="85" mass="9545">MITIGDKLSLIACDIVECVARLCVGTDRKFAAAQQNKPQNSLHRHQYSRLMEIFMSARHPNCQSPRVPRRLPDGLTMVSSMPIGH</sequence>
<reference evidence="2 3" key="1">
    <citation type="submission" date="2015-11" db="EMBL/GenBank/DDBJ databases">
        <title>Draft Genome Sequence of the Strain BR 10303 (Bradyrhizobium sp.) isolated from nodules of Centrolobium paraense.</title>
        <authorList>
            <person name="Zelli J.E."/>
            <person name="Simoes-Araujo J.L."/>
            <person name="Barauna A.C."/>
            <person name="Silva K."/>
        </authorList>
    </citation>
    <scope>NUCLEOTIDE SEQUENCE [LARGE SCALE GENOMIC DNA]</scope>
    <source>
        <strain evidence="2 3">BR 10303</strain>
    </source>
</reference>
<evidence type="ECO:0000313" key="2">
    <source>
        <dbReference type="EMBL" id="KWV46301.1"/>
    </source>
</evidence>
<evidence type="ECO:0000313" key="3">
    <source>
        <dbReference type="Proteomes" id="UP000057737"/>
    </source>
</evidence>
<proteinExistence type="predicted"/>
<accession>A0A109JCC2</accession>
<protein>
    <submittedName>
        <fullName evidence="2">Uncharacterized protein</fullName>
    </submittedName>
</protein>
<keyword evidence="3" id="KW-1185">Reference proteome</keyword>
<name>A0A109JCC2_9BRAD</name>
<gene>
    <name evidence="2" type="ORF">AS156_21615</name>
</gene>
<evidence type="ECO:0000256" key="1">
    <source>
        <dbReference type="SAM" id="MobiDB-lite"/>
    </source>
</evidence>